<feature type="domain" description="HMG box" evidence="4">
    <location>
        <begin position="51"/>
        <end position="119"/>
    </location>
</feature>
<dbReference type="PANTHER" id="PTHR48112">
    <property type="entry name" value="HIGH MOBILITY GROUP PROTEIN DSP1"/>
    <property type="match status" value="1"/>
</dbReference>
<dbReference type="Gene3D" id="1.10.30.10">
    <property type="entry name" value="High mobility group box domain"/>
    <property type="match status" value="1"/>
</dbReference>
<evidence type="ECO:0000259" key="4">
    <source>
        <dbReference type="PROSITE" id="PS50118"/>
    </source>
</evidence>
<organism evidence="5 6">
    <name type="scientific">Furculomyces boomerangus</name>
    <dbReference type="NCBI Taxonomy" id="61424"/>
    <lineage>
        <taxon>Eukaryota</taxon>
        <taxon>Fungi</taxon>
        <taxon>Fungi incertae sedis</taxon>
        <taxon>Zoopagomycota</taxon>
        <taxon>Kickxellomycotina</taxon>
        <taxon>Harpellomycetes</taxon>
        <taxon>Harpellales</taxon>
        <taxon>Harpellaceae</taxon>
        <taxon>Furculomyces</taxon>
    </lineage>
</organism>
<dbReference type="GO" id="GO:0003677">
    <property type="term" value="F:DNA binding"/>
    <property type="evidence" value="ECO:0007669"/>
    <property type="project" value="UniProtKB-UniRule"/>
</dbReference>
<dbReference type="Proteomes" id="UP000245699">
    <property type="component" value="Unassembled WGS sequence"/>
</dbReference>
<dbReference type="EMBL" id="MBFT01000022">
    <property type="protein sequence ID" value="PVU99712.1"/>
    <property type="molecule type" value="Genomic_DNA"/>
</dbReference>
<dbReference type="SUPFAM" id="SSF47095">
    <property type="entry name" value="HMG-box"/>
    <property type="match status" value="1"/>
</dbReference>
<feature type="compositionally biased region" description="Basic residues" evidence="3">
    <location>
        <begin position="188"/>
        <end position="198"/>
    </location>
</feature>
<dbReference type="InterPro" id="IPR036910">
    <property type="entry name" value="HMG_box_dom_sf"/>
</dbReference>
<dbReference type="PROSITE" id="PS50118">
    <property type="entry name" value="HMG_BOX_2"/>
    <property type="match status" value="1"/>
</dbReference>
<feature type="compositionally biased region" description="Polar residues" evidence="3">
    <location>
        <begin position="168"/>
        <end position="186"/>
    </location>
</feature>
<dbReference type="AlphaFoldDB" id="A0A2T9Z555"/>
<dbReference type="STRING" id="61424.A0A2T9Z555"/>
<evidence type="ECO:0000256" key="1">
    <source>
        <dbReference type="ARBA" id="ARBA00023125"/>
    </source>
</evidence>
<dbReference type="Pfam" id="PF00505">
    <property type="entry name" value="HMG_box"/>
    <property type="match status" value="1"/>
</dbReference>
<keyword evidence="1 2" id="KW-0238">DNA-binding</keyword>
<keyword evidence="2" id="KW-0539">Nucleus</keyword>
<proteinExistence type="predicted"/>
<gene>
    <name evidence="5" type="ORF">BB559_000462</name>
</gene>
<protein>
    <recommendedName>
        <fullName evidence="4">HMG box domain-containing protein</fullName>
    </recommendedName>
</protein>
<feature type="DNA-binding region" description="HMG box" evidence="2">
    <location>
        <begin position="51"/>
        <end position="119"/>
    </location>
</feature>
<dbReference type="PRINTS" id="PR00886">
    <property type="entry name" value="HIGHMOBLTY12"/>
</dbReference>
<name>A0A2T9Z555_9FUNG</name>
<accession>A0A2T9Z555</accession>
<dbReference type="OrthoDB" id="1919336at2759"/>
<dbReference type="InterPro" id="IPR050342">
    <property type="entry name" value="HMGB"/>
</dbReference>
<keyword evidence="6" id="KW-1185">Reference proteome</keyword>
<dbReference type="InterPro" id="IPR009071">
    <property type="entry name" value="HMG_box_dom"/>
</dbReference>
<evidence type="ECO:0000256" key="3">
    <source>
        <dbReference type="SAM" id="MobiDB-lite"/>
    </source>
</evidence>
<dbReference type="SMART" id="SM00398">
    <property type="entry name" value="HMG"/>
    <property type="match status" value="1"/>
</dbReference>
<evidence type="ECO:0000313" key="5">
    <source>
        <dbReference type="EMBL" id="PVU99712.1"/>
    </source>
</evidence>
<sequence>MAPKKAFVTLTVEDATEISNHLEKISLIFKNYAKNGGSPIEPKKIKDPNAPKRPTSSYILFCNEYRDKVKEAIPGIASQDIPKKLGEMWAAATPEEKKYYETKFLEKKVEYESQMEIYKSSKIASEIMKVSSPIALAIPDTLADINIPELTKIAPSKKKRAIAPASPVLTTVTPQATPAVDTSEQTQSKKKKKAKKAQ</sequence>
<evidence type="ECO:0000313" key="6">
    <source>
        <dbReference type="Proteomes" id="UP000245699"/>
    </source>
</evidence>
<comment type="caution">
    <text evidence="5">The sequence shown here is derived from an EMBL/GenBank/DDBJ whole genome shotgun (WGS) entry which is preliminary data.</text>
</comment>
<feature type="region of interest" description="Disordered" evidence="3">
    <location>
        <begin position="156"/>
        <end position="198"/>
    </location>
</feature>
<evidence type="ECO:0000256" key="2">
    <source>
        <dbReference type="PROSITE-ProRule" id="PRU00267"/>
    </source>
</evidence>
<dbReference type="GO" id="GO:0005634">
    <property type="term" value="C:nucleus"/>
    <property type="evidence" value="ECO:0007669"/>
    <property type="project" value="UniProtKB-UniRule"/>
</dbReference>
<reference evidence="5 6" key="1">
    <citation type="journal article" date="2018" name="MBio">
        <title>Comparative Genomics Reveals the Core Gene Toolbox for the Fungus-Insect Symbiosis.</title>
        <authorList>
            <person name="Wang Y."/>
            <person name="Stata M."/>
            <person name="Wang W."/>
            <person name="Stajich J.E."/>
            <person name="White M.M."/>
            <person name="Moncalvo J.M."/>
        </authorList>
    </citation>
    <scope>NUCLEOTIDE SEQUENCE [LARGE SCALE GENOMIC DNA]</scope>
    <source>
        <strain evidence="5 6">AUS-77-4</strain>
    </source>
</reference>